<gene>
    <name evidence="1" type="ORF">IAA47_00305</name>
</gene>
<accession>A0A9E2NY22</accession>
<dbReference type="EMBL" id="JAHLFN010000006">
    <property type="protein sequence ID" value="MBU3841436.1"/>
    <property type="molecule type" value="Genomic_DNA"/>
</dbReference>
<dbReference type="Gene3D" id="2.160.20.20">
    <property type="match status" value="1"/>
</dbReference>
<name>A0A9E2NY22_9FUSO</name>
<organism evidence="1 2">
    <name type="scientific">Candidatus Fusobacterium pullicola</name>
    <dbReference type="NCBI Taxonomy" id="2838601"/>
    <lineage>
        <taxon>Bacteria</taxon>
        <taxon>Fusobacteriati</taxon>
        <taxon>Fusobacteriota</taxon>
        <taxon>Fusobacteriia</taxon>
        <taxon>Fusobacteriales</taxon>
        <taxon>Fusobacteriaceae</taxon>
        <taxon>Fusobacterium</taxon>
    </lineage>
</organism>
<evidence type="ECO:0000313" key="2">
    <source>
        <dbReference type="Proteomes" id="UP000724657"/>
    </source>
</evidence>
<dbReference type="Proteomes" id="UP000724657">
    <property type="component" value="Unassembled WGS sequence"/>
</dbReference>
<evidence type="ECO:0000313" key="1">
    <source>
        <dbReference type="EMBL" id="MBU3841436.1"/>
    </source>
</evidence>
<proteinExistence type="predicted"/>
<sequence>MAISATVSIYIPVDREFMEQVMQEDYLPEVKDLKAEGEIVWGAAKTEEGSNTGTGTITQGDSSWTYNGLKSDLDLSKATNDELNYTKHLTFAGEGGTIKLEDSINMGAGKLIFNIKFYR</sequence>
<dbReference type="AlphaFoldDB" id="A0A9E2NY22"/>
<reference evidence="1" key="1">
    <citation type="journal article" date="2021" name="PeerJ">
        <title>Extensive microbial diversity within the chicken gut microbiome revealed by metagenomics and culture.</title>
        <authorList>
            <person name="Gilroy R."/>
            <person name="Ravi A."/>
            <person name="Getino M."/>
            <person name="Pursley I."/>
            <person name="Horton D.L."/>
            <person name="Alikhan N.F."/>
            <person name="Baker D."/>
            <person name="Gharbi K."/>
            <person name="Hall N."/>
            <person name="Watson M."/>
            <person name="Adriaenssens E.M."/>
            <person name="Foster-Nyarko E."/>
            <person name="Jarju S."/>
            <person name="Secka A."/>
            <person name="Antonio M."/>
            <person name="Oren A."/>
            <person name="Chaudhuri R.R."/>
            <person name="La Ragione R."/>
            <person name="Hildebrand F."/>
            <person name="Pallen M.J."/>
        </authorList>
    </citation>
    <scope>NUCLEOTIDE SEQUENCE</scope>
    <source>
        <strain evidence="1">A6-441</strain>
    </source>
</reference>
<protein>
    <submittedName>
        <fullName evidence="1">Uncharacterized protein</fullName>
    </submittedName>
</protein>
<dbReference type="InterPro" id="IPR012332">
    <property type="entry name" value="Autotransporter_pectin_lyase_C"/>
</dbReference>
<reference evidence="1" key="2">
    <citation type="submission" date="2021-04" db="EMBL/GenBank/DDBJ databases">
        <authorList>
            <person name="Gilroy R."/>
        </authorList>
    </citation>
    <scope>NUCLEOTIDE SEQUENCE</scope>
    <source>
        <strain evidence="1">A6-441</strain>
    </source>
</reference>
<comment type="caution">
    <text evidence="1">The sequence shown here is derived from an EMBL/GenBank/DDBJ whole genome shotgun (WGS) entry which is preliminary data.</text>
</comment>